<evidence type="ECO:0000256" key="3">
    <source>
        <dbReference type="ARBA" id="ARBA00022475"/>
    </source>
</evidence>
<comment type="caution">
    <text evidence="10">The sequence shown here is derived from an EMBL/GenBank/DDBJ whole genome shotgun (WGS) entry which is preliminary data.</text>
</comment>
<keyword evidence="3" id="KW-1003">Cell membrane</keyword>
<reference evidence="10 11" key="1">
    <citation type="submission" date="2019-11" db="EMBL/GenBank/DDBJ databases">
        <authorList>
            <person name="Jiang L.-Q."/>
        </authorList>
    </citation>
    <scope>NUCLEOTIDE SEQUENCE [LARGE SCALE GENOMIC DNA]</scope>
    <source>
        <strain evidence="10 11">YIM 132087</strain>
    </source>
</reference>
<feature type="transmembrane region" description="Helical" evidence="7">
    <location>
        <begin position="381"/>
        <end position="406"/>
    </location>
</feature>
<keyword evidence="2 7" id="KW-0813">Transport</keyword>
<comment type="subcellular location">
    <subcellularLocation>
        <location evidence="1 7">Cell membrane</location>
        <topology evidence="1 7">Multi-pass membrane protein</topology>
    </subcellularLocation>
</comment>
<evidence type="ECO:0000256" key="8">
    <source>
        <dbReference type="SAM" id="MobiDB-lite"/>
    </source>
</evidence>
<dbReference type="Gene3D" id="1.10.3720.10">
    <property type="entry name" value="MetI-like"/>
    <property type="match status" value="1"/>
</dbReference>
<comment type="similarity">
    <text evidence="7">Belongs to the binding-protein-dependent transport system permease family.</text>
</comment>
<dbReference type="Proteomes" id="UP000460221">
    <property type="component" value="Unassembled WGS sequence"/>
</dbReference>
<accession>A0A7K1FMT2</accession>
<feature type="compositionally biased region" description="Basic residues" evidence="8">
    <location>
        <begin position="27"/>
        <end position="36"/>
    </location>
</feature>
<protein>
    <submittedName>
        <fullName evidence="10">ABC transporter permease subunit</fullName>
    </submittedName>
</protein>
<dbReference type="PANTHER" id="PTHR43163">
    <property type="entry name" value="DIPEPTIDE TRANSPORT SYSTEM PERMEASE PROTEIN DPPB-RELATED"/>
    <property type="match status" value="1"/>
</dbReference>
<dbReference type="PANTHER" id="PTHR43163:SF6">
    <property type="entry name" value="DIPEPTIDE TRANSPORT SYSTEM PERMEASE PROTEIN DPPB-RELATED"/>
    <property type="match status" value="1"/>
</dbReference>
<dbReference type="SUPFAM" id="SSF161098">
    <property type="entry name" value="MetI-like"/>
    <property type="match status" value="1"/>
</dbReference>
<feature type="transmembrane region" description="Helical" evidence="7">
    <location>
        <begin position="426"/>
        <end position="449"/>
    </location>
</feature>
<feature type="transmembrane region" description="Helical" evidence="7">
    <location>
        <begin position="224"/>
        <end position="245"/>
    </location>
</feature>
<dbReference type="InterPro" id="IPR045621">
    <property type="entry name" value="BPD_transp_1_N"/>
</dbReference>
<dbReference type="Pfam" id="PF19300">
    <property type="entry name" value="BPD_transp_1_N"/>
    <property type="match status" value="1"/>
</dbReference>
<evidence type="ECO:0000256" key="1">
    <source>
        <dbReference type="ARBA" id="ARBA00004651"/>
    </source>
</evidence>
<dbReference type="Pfam" id="PF00528">
    <property type="entry name" value="BPD_transp_1"/>
    <property type="match status" value="1"/>
</dbReference>
<feature type="transmembrane region" description="Helical" evidence="7">
    <location>
        <begin position="321"/>
        <end position="342"/>
    </location>
</feature>
<evidence type="ECO:0000256" key="7">
    <source>
        <dbReference type="RuleBase" id="RU363032"/>
    </source>
</evidence>
<feature type="region of interest" description="Disordered" evidence="8">
    <location>
        <begin position="27"/>
        <end position="88"/>
    </location>
</feature>
<dbReference type="PROSITE" id="PS50928">
    <property type="entry name" value="ABC_TM1"/>
    <property type="match status" value="1"/>
</dbReference>
<keyword evidence="6 7" id="KW-0472">Membrane</keyword>
<gene>
    <name evidence="10" type="ORF">GIS00_16195</name>
</gene>
<dbReference type="GO" id="GO:0071916">
    <property type="term" value="F:dipeptide transmembrane transporter activity"/>
    <property type="evidence" value="ECO:0007669"/>
    <property type="project" value="TreeGrafter"/>
</dbReference>
<feature type="transmembrane region" description="Helical" evidence="7">
    <location>
        <begin position="132"/>
        <end position="153"/>
    </location>
</feature>
<evidence type="ECO:0000256" key="2">
    <source>
        <dbReference type="ARBA" id="ARBA00022448"/>
    </source>
</evidence>
<evidence type="ECO:0000259" key="9">
    <source>
        <dbReference type="PROSITE" id="PS50928"/>
    </source>
</evidence>
<evidence type="ECO:0000313" key="10">
    <source>
        <dbReference type="EMBL" id="MTD15477.1"/>
    </source>
</evidence>
<feature type="transmembrane region" description="Helical" evidence="7">
    <location>
        <begin position="257"/>
        <end position="285"/>
    </location>
</feature>
<keyword evidence="4 7" id="KW-0812">Transmembrane</keyword>
<evidence type="ECO:0000256" key="6">
    <source>
        <dbReference type="ARBA" id="ARBA00023136"/>
    </source>
</evidence>
<proteinExistence type="inferred from homology"/>
<dbReference type="InterPro" id="IPR035906">
    <property type="entry name" value="MetI-like_sf"/>
</dbReference>
<evidence type="ECO:0000313" key="11">
    <source>
        <dbReference type="Proteomes" id="UP000460221"/>
    </source>
</evidence>
<name>A0A7K1FMT2_9ACTN</name>
<dbReference type="EMBL" id="WLYK01000006">
    <property type="protein sequence ID" value="MTD15477.1"/>
    <property type="molecule type" value="Genomic_DNA"/>
</dbReference>
<dbReference type="CDD" id="cd06261">
    <property type="entry name" value="TM_PBP2"/>
    <property type="match status" value="1"/>
</dbReference>
<evidence type="ECO:0000256" key="4">
    <source>
        <dbReference type="ARBA" id="ARBA00022692"/>
    </source>
</evidence>
<feature type="domain" description="ABC transmembrane type-1" evidence="9">
    <location>
        <begin position="218"/>
        <end position="449"/>
    </location>
</feature>
<evidence type="ECO:0000256" key="5">
    <source>
        <dbReference type="ARBA" id="ARBA00022989"/>
    </source>
</evidence>
<organism evidence="10 11">
    <name type="scientific">Nakamurella alba</name>
    <dbReference type="NCBI Taxonomy" id="2665158"/>
    <lineage>
        <taxon>Bacteria</taxon>
        <taxon>Bacillati</taxon>
        <taxon>Actinomycetota</taxon>
        <taxon>Actinomycetes</taxon>
        <taxon>Nakamurellales</taxon>
        <taxon>Nakamurellaceae</taxon>
        <taxon>Nakamurella</taxon>
    </lineage>
</organism>
<dbReference type="AlphaFoldDB" id="A0A7K1FMT2"/>
<dbReference type="GO" id="GO:0005886">
    <property type="term" value="C:plasma membrane"/>
    <property type="evidence" value="ECO:0007669"/>
    <property type="project" value="UniProtKB-SubCell"/>
</dbReference>
<sequence>MVLVGPGRRLPDVLPAQLRFFRELHRVRQRRDRQHSHRGDLRGRRGHPGRALADGAADRHRRGADGLPVRPELPGGVQPERQRDHPARRRTAVLPVPVRPVIRSAGAARPGGTCGVPPERRSAVLRYIAHRLGLALISIAGVVVVVFLITYLLPGDAARTQAGQYATEEQIQALRVQYGLDRALPVQFWNYLVGVVQFDFGQSIRTQGSVTEELLDRLPASLELSLGALLIALVVGIVLGALAARSAGGVTDGAVRGFALLASSTATFWVGLMAVLLFCNILGWFPSPVGRLPRGYDAPDTVTGSYVVDALLAGDPELAGVALRSIALPCLVLGLVVTPSIIKNVRSSTIRALDSDFTRTSRLFGYGSTSILFRDGLRNSLLPVLTGITIVAGYLLGGNIIIEQIFSWPGIGQYAYQALQSHDLNALRGFALLVGIIYVLLNTVLDILYTVVDPRVRTAPAARRTRPSARRPEVAA</sequence>
<dbReference type="InterPro" id="IPR000515">
    <property type="entry name" value="MetI-like"/>
</dbReference>
<keyword evidence="5 7" id="KW-1133">Transmembrane helix</keyword>
<keyword evidence="11" id="KW-1185">Reference proteome</keyword>